<dbReference type="AlphaFoldDB" id="A0A830HFW3"/>
<organism evidence="2 3">
    <name type="scientific">Pycnococcus provasolii</name>
    <dbReference type="NCBI Taxonomy" id="41880"/>
    <lineage>
        <taxon>Eukaryota</taxon>
        <taxon>Viridiplantae</taxon>
        <taxon>Chlorophyta</taxon>
        <taxon>Pseudoscourfieldiophyceae</taxon>
        <taxon>Pseudoscourfieldiales</taxon>
        <taxon>Pycnococcaceae</taxon>
        <taxon>Pycnococcus</taxon>
    </lineage>
</organism>
<accession>A0A830HFW3</accession>
<feature type="compositionally biased region" description="Basic and acidic residues" evidence="1">
    <location>
        <begin position="207"/>
        <end position="222"/>
    </location>
</feature>
<gene>
    <name evidence="2" type="ORF">PPROV_000277100</name>
</gene>
<feature type="compositionally biased region" description="Basic and acidic residues" evidence="1">
    <location>
        <begin position="173"/>
        <end position="182"/>
    </location>
</feature>
<sequence>MPPGPIPLGLEQERLELFHNSDEKRINVLKKKNQAEVQARLRAASEFESRIKDERMKDEAKFTERFRPKTGPGQLNVEASMGTSIKHSARFAFEEEVMLSKLSEKHEREQRNVETARLTRENMVQRKRDMMEERFERLRNAQAIEERRQQERREQLIAKQRKKEENAAQTKRQSKEEWEKRKLEHQLAIETRKKAWYNKMETTEKEVTERMTGKFSKEKEHLQNQTAQREAELRERRRALQQHYTDKKAAYEHRVRLEQKRRDKLDSDWRRKLNELEELDVEVSRMLQERADANAEYWAYCQMLVMKARTHDDIYRDHLNSLLDEQQVRAREMLHRRALLEKRVQLLNHNVALSKEELYSMTTEASSALSGKVTVEPPPPMPEANLQRTRVTAAQAAQSAMAEAEAKRREAALDKLADSGNYHHSMAADVSIPRPKRYSRYYARPNVDTKVEFAKTL</sequence>
<name>A0A830HFW3_9CHLO</name>
<comment type="caution">
    <text evidence="2">The sequence shown here is derived from an EMBL/GenBank/DDBJ whole genome shotgun (WGS) entry which is preliminary data.</text>
</comment>
<protein>
    <submittedName>
        <fullName evidence="2">Uncharacterized protein</fullName>
    </submittedName>
</protein>
<evidence type="ECO:0000313" key="3">
    <source>
        <dbReference type="Proteomes" id="UP000660262"/>
    </source>
</evidence>
<dbReference type="EMBL" id="BNJQ01000006">
    <property type="protein sequence ID" value="GHP04017.1"/>
    <property type="molecule type" value="Genomic_DNA"/>
</dbReference>
<keyword evidence="3" id="KW-1185">Reference proteome</keyword>
<evidence type="ECO:0000256" key="1">
    <source>
        <dbReference type="SAM" id="MobiDB-lite"/>
    </source>
</evidence>
<proteinExistence type="predicted"/>
<feature type="region of interest" description="Disordered" evidence="1">
    <location>
        <begin position="207"/>
        <end position="236"/>
    </location>
</feature>
<feature type="region of interest" description="Disordered" evidence="1">
    <location>
        <begin position="159"/>
        <end position="182"/>
    </location>
</feature>
<dbReference type="Proteomes" id="UP000660262">
    <property type="component" value="Unassembled WGS sequence"/>
</dbReference>
<evidence type="ECO:0000313" key="2">
    <source>
        <dbReference type="EMBL" id="GHP04017.1"/>
    </source>
</evidence>
<reference evidence="2" key="1">
    <citation type="submission" date="2020-10" db="EMBL/GenBank/DDBJ databases">
        <title>Unveiling of a novel bifunctional photoreceptor, Dualchrome1, isolated from a cosmopolitan green alga.</title>
        <authorList>
            <person name="Suzuki S."/>
            <person name="Kawachi M."/>
        </authorList>
    </citation>
    <scope>NUCLEOTIDE SEQUENCE</scope>
    <source>
        <strain evidence="2">NIES 2893</strain>
    </source>
</reference>